<dbReference type="Gene3D" id="2.40.30.10">
    <property type="entry name" value="Translation factors"/>
    <property type="match status" value="2"/>
</dbReference>
<keyword evidence="9" id="KW-1185">Reference proteome</keyword>
<evidence type="ECO:0000256" key="6">
    <source>
        <dbReference type="ARBA" id="ARBA00023134"/>
    </source>
</evidence>
<dbReference type="SUPFAM" id="SSF50465">
    <property type="entry name" value="EF-Tu/eEF-1alpha/eIF2-gamma C-terminal domain"/>
    <property type="match status" value="1"/>
</dbReference>
<dbReference type="PROSITE" id="PS00301">
    <property type="entry name" value="G_TR_1"/>
    <property type="match status" value="1"/>
</dbReference>
<dbReference type="Pfam" id="PF00009">
    <property type="entry name" value="GTP_EFTU"/>
    <property type="match status" value="1"/>
</dbReference>
<proteinExistence type="predicted"/>
<dbReference type="Proteomes" id="UP000233435">
    <property type="component" value="Unassembled WGS sequence"/>
</dbReference>
<reference evidence="8 9" key="1">
    <citation type="submission" date="2017-12" db="EMBL/GenBank/DDBJ databases">
        <title>Confluentibacter flavum sp. nov., isolated from the saline lake.</title>
        <authorList>
            <person name="Yu L."/>
        </authorList>
    </citation>
    <scope>NUCLEOTIDE SEQUENCE [LARGE SCALE GENOMIC DNA]</scope>
    <source>
        <strain evidence="8 9">3B</strain>
    </source>
</reference>
<dbReference type="InterPro" id="IPR009001">
    <property type="entry name" value="Transl_elong_EF1A/Init_IF2_C"/>
</dbReference>
<gene>
    <name evidence="8" type="ORF">CSW08_02660</name>
</gene>
<keyword evidence="4" id="KW-0547">Nucleotide-binding</keyword>
<dbReference type="Gene3D" id="3.40.50.300">
    <property type="entry name" value="P-loop containing nucleotide triphosphate hydrolases"/>
    <property type="match status" value="1"/>
</dbReference>
<dbReference type="CDD" id="cd04166">
    <property type="entry name" value="CysN_ATPS"/>
    <property type="match status" value="1"/>
</dbReference>
<comment type="caution">
    <text evidence="8">The sequence shown here is derived from an EMBL/GenBank/DDBJ whole genome shotgun (WGS) entry which is preliminary data.</text>
</comment>
<evidence type="ECO:0000256" key="5">
    <source>
        <dbReference type="ARBA" id="ARBA00022840"/>
    </source>
</evidence>
<dbReference type="InterPro" id="IPR031157">
    <property type="entry name" value="G_TR_CS"/>
</dbReference>
<dbReference type="NCBIfam" id="TIGR02034">
    <property type="entry name" value="CysN"/>
    <property type="match status" value="1"/>
</dbReference>
<evidence type="ECO:0000256" key="4">
    <source>
        <dbReference type="ARBA" id="ARBA00022741"/>
    </source>
</evidence>
<dbReference type="CDD" id="cd04095">
    <property type="entry name" value="CysN_NoDQ_III"/>
    <property type="match status" value="1"/>
</dbReference>
<accession>A0A2N3HNE7</accession>
<dbReference type="EMBL" id="PJEO01000013">
    <property type="protein sequence ID" value="PKQ46451.1"/>
    <property type="molecule type" value="Genomic_DNA"/>
</dbReference>
<protein>
    <recommendedName>
        <fullName evidence="1">sulfate adenylyltransferase</fullName>
        <ecNumber evidence="1">2.7.7.4</ecNumber>
    </recommendedName>
</protein>
<dbReference type="InterPro" id="IPR011779">
    <property type="entry name" value="SO4_adenylTrfase_lsu"/>
</dbReference>
<dbReference type="GO" id="GO:0006790">
    <property type="term" value="P:sulfur compound metabolic process"/>
    <property type="evidence" value="ECO:0007669"/>
    <property type="project" value="InterPro"/>
</dbReference>
<dbReference type="InterPro" id="IPR050100">
    <property type="entry name" value="TRAFAC_GTPase_members"/>
</dbReference>
<dbReference type="CDD" id="cd03695">
    <property type="entry name" value="CysN_NodQ_II"/>
    <property type="match status" value="1"/>
</dbReference>
<organism evidence="8 9">
    <name type="scientific">Confluentibacter flavum</name>
    <dbReference type="NCBI Taxonomy" id="1909700"/>
    <lineage>
        <taxon>Bacteria</taxon>
        <taxon>Pseudomonadati</taxon>
        <taxon>Bacteroidota</taxon>
        <taxon>Flavobacteriia</taxon>
        <taxon>Flavobacteriales</taxon>
        <taxon>Flavobacteriaceae</taxon>
        <taxon>Confluentibacter</taxon>
    </lineage>
</organism>
<evidence type="ECO:0000313" key="9">
    <source>
        <dbReference type="Proteomes" id="UP000233435"/>
    </source>
</evidence>
<dbReference type="InterPro" id="IPR009000">
    <property type="entry name" value="Transl_B-barrel_sf"/>
</dbReference>
<evidence type="ECO:0000256" key="3">
    <source>
        <dbReference type="ARBA" id="ARBA00022695"/>
    </source>
</evidence>
<dbReference type="PRINTS" id="PR00315">
    <property type="entry name" value="ELONGATNFCT"/>
</dbReference>
<dbReference type="Pfam" id="PF22594">
    <property type="entry name" value="GTP-eEF1A_C"/>
    <property type="match status" value="1"/>
</dbReference>
<dbReference type="InterPro" id="IPR041757">
    <property type="entry name" value="CysN_GTP-bd"/>
</dbReference>
<dbReference type="GO" id="GO:0004781">
    <property type="term" value="F:sulfate adenylyltransferase (ATP) activity"/>
    <property type="evidence" value="ECO:0007669"/>
    <property type="project" value="UniProtKB-EC"/>
</dbReference>
<dbReference type="SUPFAM" id="SSF50447">
    <property type="entry name" value="Translation proteins"/>
    <property type="match status" value="1"/>
</dbReference>
<dbReference type="SUPFAM" id="SSF52540">
    <property type="entry name" value="P-loop containing nucleoside triphosphate hydrolases"/>
    <property type="match status" value="1"/>
</dbReference>
<evidence type="ECO:0000313" key="8">
    <source>
        <dbReference type="EMBL" id="PKQ46451.1"/>
    </source>
</evidence>
<dbReference type="OrthoDB" id="9804504at2"/>
<dbReference type="GO" id="GO:0003924">
    <property type="term" value="F:GTPase activity"/>
    <property type="evidence" value="ECO:0007669"/>
    <property type="project" value="InterPro"/>
</dbReference>
<keyword evidence="3 8" id="KW-0548">Nucleotidyltransferase</keyword>
<dbReference type="InterPro" id="IPR044139">
    <property type="entry name" value="CysN_NoDQ_III"/>
</dbReference>
<name>A0A2N3HNE7_9FLAO</name>
<dbReference type="AlphaFoldDB" id="A0A2N3HNE7"/>
<keyword evidence="6" id="KW-0342">GTP-binding</keyword>
<dbReference type="GO" id="GO:0005525">
    <property type="term" value="F:GTP binding"/>
    <property type="evidence" value="ECO:0007669"/>
    <property type="project" value="UniProtKB-KW"/>
</dbReference>
<evidence type="ECO:0000256" key="2">
    <source>
        <dbReference type="ARBA" id="ARBA00022679"/>
    </source>
</evidence>
<evidence type="ECO:0000256" key="1">
    <source>
        <dbReference type="ARBA" id="ARBA00012391"/>
    </source>
</evidence>
<feature type="domain" description="Tr-type G" evidence="7">
    <location>
        <begin position="1"/>
        <end position="222"/>
    </location>
</feature>
<dbReference type="RefSeq" id="WP_106658366.1">
    <property type="nucleotide sequence ID" value="NZ_PJEO01000013.1"/>
</dbReference>
<keyword evidence="5" id="KW-0067">ATP-binding</keyword>
<sequence length="415" mass="46918">MEVIKIATAGSVDDGKSTLIGRILYDTKSLTTDKLEAIEKTSKQRGYDYLDFSLATDGLVAEREQGITIDVAHIYFSTAKKSYIIADTPGHVEYTRNMVTGASTSQASIILIDARKGVIEQTNRHFFINNLLRIKDVVVAINKMDLVDYSEDIYNKIKADFTELMSKRDYQDQKITFIPVSALKGDNVVNKSQKMPWYKGQSLLEHFEQLDKADIYNVGTPRFPVQYVIRPKTEEFHDFRGYAGKIYGGELSVGDDILVLPSKTRSKIKDIYFYDQKYQTASRRSSVTITLENDINVSRGDMIVKDGDLPTIDKEFTANVCWMDSKQLVPGAKYVVQHGINKVLGRVERINHKIHPDYSGIEKNVTELGVNDIASVTFKLNKPIFYDQFKNHRTNGSFILIDTQSNNTVGAGFIQ</sequence>
<dbReference type="FunFam" id="3.40.50.300:FF:000119">
    <property type="entry name" value="Sulfate adenylyltransferase subunit 1"/>
    <property type="match status" value="1"/>
</dbReference>
<keyword evidence="2 8" id="KW-0808">Transferase</keyword>
<dbReference type="PROSITE" id="PS51722">
    <property type="entry name" value="G_TR_2"/>
    <property type="match status" value="1"/>
</dbReference>
<dbReference type="PANTHER" id="PTHR23115">
    <property type="entry name" value="TRANSLATION FACTOR"/>
    <property type="match status" value="1"/>
</dbReference>
<dbReference type="InterPro" id="IPR027417">
    <property type="entry name" value="P-loop_NTPase"/>
</dbReference>
<dbReference type="InterPro" id="IPR044138">
    <property type="entry name" value="CysN_II"/>
</dbReference>
<dbReference type="InterPro" id="IPR000795">
    <property type="entry name" value="T_Tr_GTP-bd_dom"/>
</dbReference>
<dbReference type="GO" id="GO:0005524">
    <property type="term" value="F:ATP binding"/>
    <property type="evidence" value="ECO:0007669"/>
    <property type="project" value="UniProtKB-KW"/>
</dbReference>
<dbReference type="InterPro" id="IPR054696">
    <property type="entry name" value="GTP-eEF1A_C"/>
</dbReference>
<evidence type="ECO:0000259" key="7">
    <source>
        <dbReference type="PROSITE" id="PS51722"/>
    </source>
</evidence>
<dbReference type="EC" id="2.7.7.4" evidence="1"/>